<comment type="caution">
    <text evidence="2">The sequence shown here is derived from an EMBL/GenBank/DDBJ whole genome shotgun (WGS) entry which is preliminary data.</text>
</comment>
<dbReference type="Proteomes" id="UP001281761">
    <property type="component" value="Unassembled WGS sequence"/>
</dbReference>
<feature type="transmembrane region" description="Helical" evidence="1">
    <location>
        <begin position="159"/>
        <end position="180"/>
    </location>
</feature>
<gene>
    <name evidence="2" type="ORF">BLNAU_4944</name>
</gene>
<keyword evidence="1" id="KW-1133">Transmembrane helix</keyword>
<keyword evidence="1" id="KW-0472">Membrane</keyword>
<protein>
    <submittedName>
        <fullName evidence="2">Uncharacterized protein</fullName>
    </submittedName>
</protein>
<proteinExistence type="predicted"/>
<reference evidence="2 3" key="1">
    <citation type="journal article" date="2022" name="bioRxiv">
        <title>Genomics of Preaxostyla Flagellates Illuminates Evolutionary Transitions and the Path Towards Mitochondrial Loss.</title>
        <authorList>
            <person name="Novak L.V.F."/>
            <person name="Treitli S.C."/>
            <person name="Pyrih J."/>
            <person name="Halakuc P."/>
            <person name="Pipaliya S.V."/>
            <person name="Vacek V."/>
            <person name="Brzon O."/>
            <person name="Soukal P."/>
            <person name="Eme L."/>
            <person name="Dacks J.B."/>
            <person name="Karnkowska A."/>
            <person name="Elias M."/>
            <person name="Hampl V."/>
        </authorList>
    </citation>
    <scope>NUCLEOTIDE SEQUENCE [LARGE SCALE GENOMIC DNA]</scope>
    <source>
        <strain evidence="2">NAU3</strain>
        <tissue evidence="2">Gut</tissue>
    </source>
</reference>
<keyword evidence="3" id="KW-1185">Reference proteome</keyword>
<feature type="transmembrane region" description="Helical" evidence="1">
    <location>
        <begin position="234"/>
        <end position="261"/>
    </location>
</feature>
<organism evidence="2 3">
    <name type="scientific">Blattamonas nauphoetae</name>
    <dbReference type="NCBI Taxonomy" id="2049346"/>
    <lineage>
        <taxon>Eukaryota</taxon>
        <taxon>Metamonada</taxon>
        <taxon>Preaxostyla</taxon>
        <taxon>Oxymonadida</taxon>
        <taxon>Blattamonas</taxon>
    </lineage>
</organism>
<name>A0ABQ9Y8I5_9EUKA</name>
<keyword evidence="1" id="KW-0812">Transmembrane</keyword>
<dbReference type="EMBL" id="JARBJD010000025">
    <property type="protein sequence ID" value="KAK2960061.1"/>
    <property type="molecule type" value="Genomic_DNA"/>
</dbReference>
<sequence length="520" mass="58431">MRNQLYSSYSLSVLIGGEKWIEPLLGLNSTIHHGNDGKISTKKFGPQRYEKPKYFEVMGRGFYRMWRPVGSASQIGKTITDFFADRVKHKQNKKEEEEEDLFYDPTAGIENDELFPLLTQTLSILLDANITVLSAILSPKTNLSDDNAIDPWNAFVPALSIWVVGIGVSWVACLMLWLVVDGCFCVWCCLQSCRGCARCCNCCCQCCRNRRPICTFGCYDMNGPKKMWIQCSKIIWTILTAGSMFGAIVTIVAASTIPIVVSKLSGLYDNITDFPPSVASRVMPPLVNALPTALAHLSTIASDVDSDTLPLLNVWDQLFRLNRLLRTDDVFDLQSPYDYPRSLYEFYELPILKEYQNFTFTADIVPCDAFEGEVTLTNIQMDDSIQSTLHSQFYDLATLSLSMNDEKYSQDHPEQLQDRIEDLRLLNSYQGSASHASDITSAKSLLSTFKENIFSRKFLDDIMDTFNHNFEIGTTYTRTAESNKCFTDLEDFKNSVASAVPGPAAYDSAGPVVKRARNLA</sequence>
<accession>A0ABQ9Y8I5</accession>
<evidence type="ECO:0000256" key="1">
    <source>
        <dbReference type="SAM" id="Phobius"/>
    </source>
</evidence>
<evidence type="ECO:0000313" key="3">
    <source>
        <dbReference type="Proteomes" id="UP001281761"/>
    </source>
</evidence>
<evidence type="ECO:0000313" key="2">
    <source>
        <dbReference type="EMBL" id="KAK2960061.1"/>
    </source>
</evidence>